<comment type="pathway">
    <text evidence="7">Protein modification; protein glycosylation.</text>
</comment>
<evidence type="ECO:0000256" key="5">
    <source>
        <dbReference type="ARBA" id="ARBA00022989"/>
    </source>
</evidence>
<keyword evidence="9" id="KW-1185">Reference proteome</keyword>
<proteinExistence type="inferred from homology"/>
<evidence type="ECO:0000256" key="2">
    <source>
        <dbReference type="ARBA" id="ARBA00010430"/>
    </source>
</evidence>
<dbReference type="Proteomes" id="UP001303046">
    <property type="component" value="Unassembled WGS sequence"/>
</dbReference>
<evidence type="ECO:0000256" key="4">
    <source>
        <dbReference type="ARBA" id="ARBA00022824"/>
    </source>
</evidence>
<dbReference type="EMBL" id="JAVFWL010000004">
    <property type="protein sequence ID" value="KAK6748148.1"/>
    <property type="molecule type" value="Genomic_DNA"/>
</dbReference>
<dbReference type="Pfam" id="PF08285">
    <property type="entry name" value="DPM3"/>
    <property type="match status" value="1"/>
</dbReference>
<keyword evidence="3 7" id="KW-0812">Transmembrane</keyword>
<evidence type="ECO:0000256" key="7">
    <source>
        <dbReference type="RuleBase" id="RU365085"/>
    </source>
</evidence>
<name>A0ABR1DDN3_NECAM</name>
<comment type="subunit">
    <text evidence="7">Component of the dolichol-phosphate mannose (DPM) synthase complex.</text>
</comment>
<feature type="transmembrane region" description="Helical" evidence="7">
    <location>
        <begin position="6"/>
        <end position="30"/>
    </location>
</feature>
<evidence type="ECO:0000256" key="1">
    <source>
        <dbReference type="ARBA" id="ARBA00004477"/>
    </source>
</evidence>
<dbReference type="InterPro" id="IPR013174">
    <property type="entry name" value="DPM3"/>
</dbReference>
<evidence type="ECO:0000313" key="9">
    <source>
        <dbReference type="Proteomes" id="UP001303046"/>
    </source>
</evidence>
<comment type="caution">
    <text evidence="8">The sequence shown here is derived from an EMBL/GenBank/DDBJ whole genome shotgun (WGS) entry which is preliminary data.</text>
</comment>
<keyword evidence="5 7" id="KW-1133">Transmembrane helix</keyword>
<feature type="transmembrane region" description="Helical" evidence="7">
    <location>
        <begin position="42"/>
        <end position="67"/>
    </location>
</feature>
<evidence type="ECO:0000313" key="8">
    <source>
        <dbReference type="EMBL" id="KAK6748148.1"/>
    </source>
</evidence>
<organism evidence="8 9">
    <name type="scientific">Necator americanus</name>
    <name type="common">Human hookworm</name>
    <dbReference type="NCBI Taxonomy" id="51031"/>
    <lineage>
        <taxon>Eukaryota</taxon>
        <taxon>Metazoa</taxon>
        <taxon>Ecdysozoa</taxon>
        <taxon>Nematoda</taxon>
        <taxon>Chromadorea</taxon>
        <taxon>Rhabditida</taxon>
        <taxon>Rhabditina</taxon>
        <taxon>Rhabditomorpha</taxon>
        <taxon>Strongyloidea</taxon>
        <taxon>Ancylostomatidae</taxon>
        <taxon>Bunostominae</taxon>
        <taxon>Necator</taxon>
    </lineage>
</organism>
<comment type="subcellular location">
    <subcellularLocation>
        <location evidence="1 7">Endoplasmic reticulum membrane</location>
        <topology evidence="1 7">Multi-pass membrane protein</topology>
    </subcellularLocation>
</comment>
<keyword evidence="4 7" id="KW-0256">Endoplasmic reticulum</keyword>
<comment type="function">
    <text evidence="7">Stabilizer subunit of the dolichol-phosphate mannose (DPM) synthase complex; tethers catalytic subunit to the ER.</text>
</comment>
<comment type="similarity">
    <text evidence="2 7">Belongs to the DPM3 family.</text>
</comment>
<reference evidence="8 9" key="1">
    <citation type="submission" date="2023-08" db="EMBL/GenBank/DDBJ databases">
        <title>A Necator americanus chromosomal reference genome.</title>
        <authorList>
            <person name="Ilik V."/>
            <person name="Petrzelkova K.J."/>
            <person name="Pardy F."/>
            <person name="Fuh T."/>
            <person name="Niatou-Singa F.S."/>
            <person name="Gouil Q."/>
            <person name="Baker L."/>
            <person name="Ritchie M.E."/>
            <person name="Jex A.R."/>
            <person name="Gazzola D."/>
            <person name="Li H."/>
            <person name="Toshio Fujiwara R."/>
            <person name="Zhan B."/>
            <person name="Aroian R.V."/>
            <person name="Pafco B."/>
            <person name="Schwarz E.M."/>
        </authorList>
    </citation>
    <scope>NUCLEOTIDE SEQUENCE [LARGE SCALE GENOMIC DNA]</scope>
    <source>
        <strain evidence="8 9">Aroian</strain>
        <tissue evidence="8">Whole animal</tissue>
    </source>
</reference>
<protein>
    <recommendedName>
        <fullName evidence="7">Dolichol-phosphate mannosyltransferase subunit 3</fullName>
    </recommendedName>
</protein>
<sequence length="100" mass="10959">MVSQAVLYAGHVLPVGLLWLACVTGFFPLMKLGPDCDCFRHVVLYAPIYAVLLLGIYAMASVVHGVLTFNDCQAAREELTTVIITAKNACLQIQRPLSFF</sequence>
<evidence type="ECO:0000256" key="6">
    <source>
        <dbReference type="ARBA" id="ARBA00023136"/>
    </source>
</evidence>
<evidence type="ECO:0000256" key="3">
    <source>
        <dbReference type="ARBA" id="ARBA00022692"/>
    </source>
</evidence>
<keyword evidence="6 7" id="KW-0472">Membrane</keyword>
<gene>
    <name evidence="8" type="primary">Necator_chrIV.g14317</name>
    <name evidence="8" type="ORF">RB195_001023</name>
</gene>
<accession>A0ABR1DDN3</accession>